<proteinExistence type="predicted"/>
<keyword evidence="1" id="KW-0812">Transmembrane</keyword>
<protein>
    <submittedName>
        <fullName evidence="2">Uncharacterized protein</fullName>
    </submittedName>
</protein>
<feature type="non-terminal residue" evidence="2">
    <location>
        <position position="255"/>
    </location>
</feature>
<keyword evidence="1" id="KW-1133">Transmembrane helix</keyword>
<evidence type="ECO:0000313" key="3">
    <source>
        <dbReference type="Proteomes" id="UP001497623"/>
    </source>
</evidence>
<keyword evidence="3" id="KW-1185">Reference proteome</keyword>
<gene>
    <name evidence="2" type="ORF">MNOR_LOCUS35601</name>
</gene>
<dbReference type="AlphaFoldDB" id="A0AAV2SBQ2"/>
<sequence length="255" mass="30196">MMDEEMISESAETGTPRRAFAMTHMTDDDYVTTYWPQLREAIDRLLQGHTGSKPLFPTLQRVFLALYIRPYKSWTIFKIGLILYNGHNTRKSRCFCKNKSISKNVDDAALIDTYYSLIHRILYSLDGIIPIFTYLVSIYIMLLILNPIYLRRMFCIHHSSQGMKHTFELRVIVEFNPFIPRFPHDVPTHVMMLHKKAFHNPRFPHDVPTHVMTFFFARRPPLLGLWNYDTDVMGLRIDIYHWISSKPKERIQRGE</sequence>
<reference evidence="2 3" key="1">
    <citation type="submission" date="2024-05" db="EMBL/GenBank/DDBJ databases">
        <authorList>
            <person name="Wallberg A."/>
        </authorList>
    </citation>
    <scope>NUCLEOTIDE SEQUENCE [LARGE SCALE GENOMIC DNA]</scope>
</reference>
<feature type="transmembrane region" description="Helical" evidence="1">
    <location>
        <begin position="131"/>
        <end position="150"/>
    </location>
</feature>
<keyword evidence="1" id="KW-0472">Membrane</keyword>
<dbReference type="EMBL" id="CAXKWB010060145">
    <property type="protein sequence ID" value="CAL4182645.1"/>
    <property type="molecule type" value="Genomic_DNA"/>
</dbReference>
<comment type="caution">
    <text evidence="2">The sequence shown here is derived from an EMBL/GenBank/DDBJ whole genome shotgun (WGS) entry which is preliminary data.</text>
</comment>
<accession>A0AAV2SBQ2</accession>
<dbReference type="Proteomes" id="UP001497623">
    <property type="component" value="Unassembled WGS sequence"/>
</dbReference>
<name>A0AAV2SBQ2_MEGNR</name>
<evidence type="ECO:0000256" key="1">
    <source>
        <dbReference type="SAM" id="Phobius"/>
    </source>
</evidence>
<organism evidence="2 3">
    <name type="scientific">Meganyctiphanes norvegica</name>
    <name type="common">Northern krill</name>
    <name type="synonym">Thysanopoda norvegica</name>
    <dbReference type="NCBI Taxonomy" id="48144"/>
    <lineage>
        <taxon>Eukaryota</taxon>
        <taxon>Metazoa</taxon>
        <taxon>Ecdysozoa</taxon>
        <taxon>Arthropoda</taxon>
        <taxon>Crustacea</taxon>
        <taxon>Multicrustacea</taxon>
        <taxon>Malacostraca</taxon>
        <taxon>Eumalacostraca</taxon>
        <taxon>Eucarida</taxon>
        <taxon>Euphausiacea</taxon>
        <taxon>Euphausiidae</taxon>
        <taxon>Meganyctiphanes</taxon>
    </lineage>
</organism>
<evidence type="ECO:0000313" key="2">
    <source>
        <dbReference type="EMBL" id="CAL4182645.1"/>
    </source>
</evidence>